<evidence type="ECO:0000256" key="1">
    <source>
        <dbReference type="SAM" id="MobiDB-lite"/>
    </source>
</evidence>
<dbReference type="EMBL" id="AYYR01000013">
    <property type="protein sequence ID" value="KRM77393.1"/>
    <property type="molecule type" value="Genomic_DNA"/>
</dbReference>
<keyword evidence="2" id="KW-1133">Transmembrane helix</keyword>
<dbReference type="AlphaFoldDB" id="A0A0R2BDX1"/>
<feature type="transmembrane region" description="Helical" evidence="2">
    <location>
        <begin position="80"/>
        <end position="97"/>
    </location>
</feature>
<evidence type="ECO:0000313" key="3">
    <source>
        <dbReference type="EMBL" id="KRM77393.1"/>
    </source>
</evidence>
<accession>A0A0R2BDX1</accession>
<comment type="caution">
    <text evidence="3">The sequence shown here is derived from an EMBL/GenBank/DDBJ whole genome shotgun (WGS) entry which is preliminary data.</text>
</comment>
<keyword evidence="2" id="KW-0472">Membrane</keyword>
<reference evidence="3 4" key="1">
    <citation type="journal article" date="2015" name="Genome Announc.">
        <title>Expanding the biotechnology potential of lactobacilli through comparative genomics of 213 strains and associated genera.</title>
        <authorList>
            <person name="Sun Z."/>
            <person name="Harris H.M."/>
            <person name="McCann A."/>
            <person name="Guo C."/>
            <person name="Argimon S."/>
            <person name="Zhang W."/>
            <person name="Yang X."/>
            <person name="Jeffery I.B."/>
            <person name="Cooney J.C."/>
            <person name="Kagawa T.F."/>
            <person name="Liu W."/>
            <person name="Song Y."/>
            <person name="Salvetti E."/>
            <person name="Wrobel A."/>
            <person name="Rasinkangas P."/>
            <person name="Parkhill J."/>
            <person name="Rea M.C."/>
            <person name="O'Sullivan O."/>
            <person name="Ritari J."/>
            <person name="Douillard F.P."/>
            <person name="Paul Ross R."/>
            <person name="Yang R."/>
            <person name="Briner A.E."/>
            <person name="Felis G.E."/>
            <person name="de Vos W.M."/>
            <person name="Barrangou R."/>
            <person name="Klaenhammer T.R."/>
            <person name="Caufield P.W."/>
            <person name="Cui Y."/>
            <person name="Zhang H."/>
            <person name="O'Toole P.W."/>
        </authorList>
    </citation>
    <scope>NUCLEOTIDE SEQUENCE [LARGE SCALE GENOMIC DNA]</scope>
    <source>
        <strain evidence="3 4">DSM 20515</strain>
    </source>
</reference>
<dbReference type="PATRIC" id="fig|1423733.4.peg.664"/>
<evidence type="ECO:0000256" key="2">
    <source>
        <dbReference type="SAM" id="Phobius"/>
    </source>
</evidence>
<dbReference type="Proteomes" id="UP000051845">
    <property type="component" value="Unassembled WGS sequence"/>
</dbReference>
<proteinExistence type="predicted"/>
<organism evidence="3 4">
    <name type="scientific">Secundilactobacillus collinoides DSM 20515 = JCM 1123</name>
    <dbReference type="NCBI Taxonomy" id="1423733"/>
    <lineage>
        <taxon>Bacteria</taxon>
        <taxon>Bacillati</taxon>
        <taxon>Bacillota</taxon>
        <taxon>Bacilli</taxon>
        <taxon>Lactobacillales</taxon>
        <taxon>Lactobacillaceae</taxon>
        <taxon>Secundilactobacillus</taxon>
    </lineage>
</organism>
<keyword evidence="2" id="KW-0812">Transmembrane</keyword>
<feature type="transmembrane region" description="Helical" evidence="2">
    <location>
        <begin position="252"/>
        <end position="272"/>
    </location>
</feature>
<protein>
    <submittedName>
        <fullName evidence="3">Uncharacterized protein</fullName>
    </submittedName>
</protein>
<name>A0A0R2BDX1_SECCO</name>
<evidence type="ECO:0000313" key="4">
    <source>
        <dbReference type="Proteomes" id="UP000051845"/>
    </source>
</evidence>
<feature type="region of interest" description="Disordered" evidence="1">
    <location>
        <begin position="1"/>
        <end position="43"/>
    </location>
</feature>
<feature type="transmembrane region" description="Helical" evidence="2">
    <location>
        <begin position="299"/>
        <end position="320"/>
    </location>
</feature>
<feature type="compositionally biased region" description="Polar residues" evidence="1">
    <location>
        <begin position="1"/>
        <end position="29"/>
    </location>
</feature>
<feature type="transmembrane region" description="Helical" evidence="2">
    <location>
        <begin position="216"/>
        <end position="240"/>
    </location>
</feature>
<feature type="transmembrane region" description="Helical" evidence="2">
    <location>
        <begin position="53"/>
        <end position="74"/>
    </location>
</feature>
<gene>
    <name evidence="3" type="ORF">FC82_GL000642</name>
</gene>
<sequence length="326" mass="36660">MSQMQMGNTYQQSSQLDTAQSATSRTAEAQNMKRRTKPSQWQKLTPSRHHLGLVIRFMLSNSLTLLLIFVLAISLSEFRWLIFALWVICSYLYPLLLSKGSWPWEHRLSHWVHQDVRFQAEEPIGDTVSARQPQQASSQVGYEEPAQTDDQSASANQSKVRQGIRHLMSRVLNSELKRGIIFLVIGELLKWFGAGSSNESLSAQITALIDSSTTNFKGYCVILSYLLIGWGVFAIGGGLVKLIFHHQHGGRLYKLAAVVIGILTTIIVFYLYGHPVSGGYQLTTSLIGSNMTTSGLLNLINWIPWVFAVLYLLGILKNALRRNRFF</sequence>